<gene>
    <name evidence="1" type="ORF">OFUS_LOCUS21055</name>
</gene>
<comment type="caution">
    <text evidence="1">The sequence shown here is derived from an EMBL/GenBank/DDBJ whole genome shotgun (WGS) entry which is preliminary data.</text>
</comment>
<sequence length="177" mass="19602">MGYLVKWRIFILLVFAIGFLGNTNGMPVKECSRFGEFIRNRFDDCSIYRCIPHPVAFLAFTSFIPDRVPCEQGSGVPSSFTSDMINPCTQEVTSCGEPIIPEEVDVPDHSLETPVYYPTIKEIQEVEEMAPREPAPAPEPAYEPPQPKPRPLFNIPPAPITPPPAPITPPPAPMTPP</sequence>
<feature type="non-terminal residue" evidence="1">
    <location>
        <position position="1"/>
    </location>
</feature>
<dbReference type="Proteomes" id="UP000749559">
    <property type="component" value="Unassembled WGS sequence"/>
</dbReference>
<proteinExistence type="predicted"/>
<evidence type="ECO:0000313" key="1">
    <source>
        <dbReference type="EMBL" id="CAH1796672.1"/>
    </source>
</evidence>
<name>A0A8J1TXQ0_OWEFU</name>
<dbReference type="EMBL" id="CAIIXF020000010">
    <property type="protein sequence ID" value="CAH1796672.1"/>
    <property type="molecule type" value="Genomic_DNA"/>
</dbReference>
<keyword evidence="2" id="KW-1185">Reference proteome</keyword>
<protein>
    <submittedName>
        <fullName evidence="1">Uncharacterized protein</fullName>
    </submittedName>
</protein>
<evidence type="ECO:0000313" key="2">
    <source>
        <dbReference type="Proteomes" id="UP000749559"/>
    </source>
</evidence>
<dbReference type="AlphaFoldDB" id="A0A8J1TXQ0"/>
<reference evidence="1" key="1">
    <citation type="submission" date="2022-03" db="EMBL/GenBank/DDBJ databases">
        <authorList>
            <person name="Martin C."/>
        </authorList>
    </citation>
    <scope>NUCLEOTIDE SEQUENCE</scope>
</reference>
<organism evidence="1 2">
    <name type="scientific">Owenia fusiformis</name>
    <name type="common">Polychaete worm</name>
    <dbReference type="NCBI Taxonomy" id="6347"/>
    <lineage>
        <taxon>Eukaryota</taxon>
        <taxon>Metazoa</taxon>
        <taxon>Spiralia</taxon>
        <taxon>Lophotrochozoa</taxon>
        <taxon>Annelida</taxon>
        <taxon>Polychaeta</taxon>
        <taxon>Sedentaria</taxon>
        <taxon>Canalipalpata</taxon>
        <taxon>Sabellida</taxon>
        <taxon>Oweniida</taxon>
        <taxon>Oweniidae</taxon>
        <taxon>Owenia</taxon>
    </lineage>
</organism>
<accession>A0A8J1TXQ0</accession>